<keyword evidence="3" id="KW-1185">Reference proteome</keyword>
<accession>A0A142JMY2</accession>
<dbReference type="EMBL" id="CP014844">
    <property type="protein sequence ID" value="AMR79444.1"/>
    <property type="molecule type" value="Genomic_DNA"/>
</dbReference>
<protein>
    <submittedName>
        <fullName evidence="2">Uncharacterized protein</fullName>
    </submittedName>
</protein>
<name>A0A142JMY2_9BURK</name>
<evidence type="ECO:0000313" key="2">
    <source>
        <dbReference type="EMBL" id="AMR79444.1"/>
    </source>
</evidence>
<evidence type="ECO:0000313" key="3">
    <source>
        <dbReference type="Proteomes" id="UP000075238"/>
    </source>
</evidence>
<organism evidence="2 3">
    <name type="scientific">Cupriavidus nantongensis</name>
    <dbReference type="NCBI Taxonomy" id="1796606"/>
    <lineage>
        <taxon>Bacteria</taxon>
        <taxon>Pseudomonadati</taxon>
        <taxon>Pseudomonadota</taxon>
        <taxon>Betaproteobacteria</taxon>
        <taxon>Burkholderiales</taxon>
        <taxon>Burkholderiaceae</taxon>
        <taxon>Cupriavidus</taxon>
    </lineage>
</organism>
<feature type="compositionally biased region" description="Low complexity" evidence="1">
    <location>
        <begin position="53"/>
        <end position="63"/>
    </location>
</feature>
<gene>
    <name evidence="2" type="ORF">A2G96_17800</name>
</gene>
<dbReference type="KEGG" id="cnan:A2G96_17800"/>
<dbReference type="Proteomes" id="UP000075238">
    <property type="component" value="Chromosome 1"/>
</dbReference>
<feature type="region of interest" description="Disordered" evidence="1">
    <location>
        <begin position="36"/>
        <end position="81"/>
    </location>
</feature>
<sequence>MGLDIEVEVGGETLEPQAPQIPTVFRQWVGHDFVDSEATGDSVKSSQDHRCDPSPSDVRSSVDMEGGSITHRLEPNRSTNAASIVESAYRTLAQ</sequence>
<proteinExistence type="predicted"/>
<evidence type="ECO:0000256" key="1">
    <source>
        <dbReference type="SAM" id="MobiDB-lite"/>
    </source>
</evidence>
<dbReference type="AlphaFoldDB" id="A0A142JMY2"/>
<reference evidence="2 3" key="1">
    <citation type="submission" date="2016-03" db="EMBL/GenBank/DDBJ databases">
        <title>Complete genome sequence of a novel chlorpyrifos degrading bacterium, Cupriavidus nantongensis sp. X1.</title>
        <authorList>
            <person name="Fang L."/>
        </authorList>
    </citation>
    <scope>NUCLEOTIDE SEQUENCE [LARGE SCALE GENOMIC DNA]</scope>
    <source>
        <strain evidence="2 3">X1</strain>
    </source>
</reference>